<organism evidence="2 3">
    <name type="scientific">Ferrimonas pelagia</name>
    <dbReference type="NCBI Taxonomy" id="1177826"/>
    <lineage>
        <taxon>Bacteria</taxon>
        <taxon>Pseudomonadati</taxon>
        <taxon>Pseudomonadota</taxon>
        <taxon>Gammaproteobacteria</taxon>
        <taxon>Alteromonadales</taxon>
        <taxon>Ferrimonadaceae</taxon>
        <taxon>Ferrimonas</taxon>
    </lineage>
</organism>
<evidence type="ECO:0008006" key="4">
    <source>
        <dbReference type="Google" id="ProtNLM"/>
    </source>
</evidence>
<dbReference type="Proteomes" id="UP001499988">
    <property type="component" value="Unassembled WGS sequence"/>
</dbReference>
<protein>
    <recommendedName>
        <fullName evidence="4">DUF1795 domain-containing protein</fullName>
    </recommendedName>
</protein>
<keyword evidence="1" id="KW-0732">Signal</keyword>
<keyword evidence="3" id="KW-1185">Reference proteome</keyword>
<reference evidence="3" key="1">
    <citation type="journal article" date="2019" name="Int. J. Syst. Evol. Microbiol.">
        <title>The Global Catalogue of Microorganisms (GCM) 10K type strain sequencing project: providing services to taxonomists for standard genome sequencing and annotation.</title>
        <authorList>
            <consortium name="The Broad Institute Genomics Platform"/>
            <consortium name="The Broad Institute Genome Sequencing Center for Infectious Disease"/>
            <person name="Wu L."/>
            <person name="Ma J."/>
        </authorList>
    </citation>
    <scope>NUCLEOTIDE SEQUENCE [LARGE SCALE GENOMIC DNA]</scope>
    <source>
        <strain evidence="3">JCM 18401</strain>
    </source>
</reference>
<feature type="chain" id="PRO_5046736637" description="DUF1795 domain-containing protein" evidence="1">
    <location>
        <begin position="22"/>
        <end position="203"/>
    </location>
</feature>
<feature type="signal peptide" evidence="1">
    <location>
        <begin position="1"/>
        <end position="21"/>
    </location>
</feature>
<comment type="caution">
    <text evidence="2">The sequence shown here is derived from an EMBL/GenBank/DDBJ whole genome shotgun (WGS) entry which is preliminary data.</text>
</comment>
<accession>A0ABP9EXC5</accession>
<proteinExistence type="predicted"/>
<evidence type="ECO:0000313" key="2">
    <source>
        <dbReference type="EMBL" id="GAA4889331.1"/>
    </source>
</evidence>
<gene>
    <name evidence="2" type="ORF">GCM10023333_23280</name>
</gene>
<dbReference type="RefSeq" id="WP_345335566.1">
    <property type="nucleotide sequence ID" value="NZ_BAABJZ010000079.1"/>
</dbReference>
<sequence length="203" mass="22886">MKMNKWLSGIFFSLLGTGVFAAVGEGGEAVDPPKAQAVTLELLTQPAHWRGERILLPPEFAPQMSFSGVEELRFAPGMYDAEAEDFFSYLFVFELESSDRLTAEKVEQLLLQYYRGLCRTVAQDNDSQCLPEQVILELTPMLGGYQAQLDWIEPFITGKPQRLYLELSPVERGERALMYGAASPQQRDGAIWQQLQRYLVAAK</sequence>
<evidence type="ECO:0000256" key="1">
    <source>
        <dbReference type="SAM" id="SignalP"/>
    </source>
</evidence>
<evidence type="ECO:0000313" key="3">
    <source>
        <dbReference type="Proteomes" id="UP001499988"/>
    </source>
</evidence>
<name>A0ABP9EXC5_9GAMM</name>
<dbReference type="EMBL" id="BAABJZ010000079">
    <property type="protein sequence ID" value="GAA4889331.1"/>
    <property type="molecule type" value="Genomic_DNA"/>
</dbReference>